<keyword evidence="2 6" id="KW-0547">Nucleotide-binding</keyword>
<evidence type="ECO:0000256" key="3">
    <source>
        <dbReference type="ARBA" id="ARBA00022777"/>
    </source>
</evidence>
<dbReference type="PROSITE" id="PS00107">
    <property type="entry name" value="PROTEIN_KINASE_ATP"/>
    <property type="match status" value="1"/>
</dbReference>
<sequence length="781" mass="87693">MSKRKRESSSSVDSLFLNAQSTPLTHNPHKLNLSHNSFNFHPGKITKSFSTNTISFNNNHGISRSSSNIEMDVDVPLWRPKPPKHNTPFSTNKQVHNSVSSSSIESSLSLLQHSTTSSVESLSSSLNYMPNEMSTPNNSFKFVKPLQTAFNSSGILSKKNNCRGQNVLQSPMVFNQNGILIEKKSSLAFPDTPCKSANASSFDYSLSASNDSNLLGYSKRTARQLLAEFKSAKNQDRTFKDQNNGDDNDGLFNLNKKFNREFSNRGKNSKNISISVMAKLSPSRFATQSPLSREIFDEYHSPVMSKFSNRKLRKNEGLKPVTLDANINDHSGKSSTELKSNSRKLKLSINNSNLQSSKFSSLGTPTTPVFTDPEMLTSRNTFLAQSFNNQIKLLGKGEFSKVYKISFNSNFYAIKQLVNNKKNVSFSNRNHNTGNLINTVLNNDEISKHLGIMSNNKVPFSDEVEILNFIKIQSRNNINENAKHVINYVDFFHFDNNDYIITQFYGNGSLDQFLLGHGVSNRLDEFRIWKILLELTKGLSFLHDNNLLHLDIKPANVFISDEGYLKIGDFGLSTFKTTSFGEDNTRSLKIDKEGDREYIAPEILANGTYDTSADIFSLGLVIVEIAANIYLPDNGISWQKLRNGDLSDAGNLSTLVDSSLMTVGEISSGDHISQDHEAGFVNDGKTLDLLVHWMIEPDYKKRPSVNELVDLYELSLINYIRKKPAIIYEPEFDKSHTNSETGRAIPMDNHDFNEIIIEETLYNCPDPSRHKTVSDLYSQGL</sequence>
<evidence type="ECO:0000256" key="2">
    <source>
        <dbReference type="ARBA" id="ARBA00022741"/>
    </source>
</evidence>
<dbReference type="RefSeq" id="XP_064850502.1">
    <property type="nucleotide sequence ID" value="XM_064994430.1"/>
</dbReference>
<evidence type="ECO:0000256" key="6">
    <source>
        <dbReference type="PROSITE-ProRule" id="PRU10141"/>
    </source>
</evidence>
<dbReference type="PROSITE" id="PS50011">
    <property type="entry name" value="PROTEIN_KINASE_DOM"/>
    <property type="match status" value="1"/>
</dbReference>
<dbReference type="GO" id="GO:0004713">
    <property type="term" value="F:protein tyrosine kinase activity"/>
    <property type="evidence" value="ECO:0007669"/>
    <property type="project" value="TreeGrafter"/>
</dbReference>
<dbReference type="GO" id="GO:0005737">
    <property type="term" value="C:cytoplasm"/>
    <property type="evidence" value="ECO:0007669"/>
    <property type="project" value="TreeGrafter"/>
</dbReference>
<evidence type="ECO:0000256" key="7">
    <source>
        <dbReference type="SAM" id="MobiDB-lite"/>
    </source>
</evidence>
<dbReference type="GeneID" id="90071481"/>
<evidence type="ECO:0000313" key="9">
    <source>
        <dbReference type="EMBL" id="GMM33502.1"/>
    </source>
</evidence>
<dbReference type="AlphaFoldDB" id="A0AAV5QFR9"/>
<dbReference type="InterPro" id="IPR050339">
    <property type="entry name" value="CC_SR_Kinase"/>
</dbReference>
<dbReference type="PROSITE" id="PS00108">
    <property type="entry name" value="PROTEIN_KINASE_ST"/>
    <property type="match status" value="1"/>
</dbReference>
<dbReference type="PANTHER" id="PTHR11042:SF190">
    <property type="entry name" value="MITOSIS INHIBITOR PROTEIN KINASE MIK1"/>
    <property type="match status" value="1"/>
</dbReference>
<feature type="region of interest" description="Disordered" evidence="7">
    <location>
        <begin position="323"/>
        <end position="342"/>
    </location>
</feature>
<dbReference type="GO" id="GO:0005524">
    <property type="term" value="F:ATP binding"/>
    <property type="evidence" value="ECO:0007669"/>
    <property type="project" value="UniProtKB-UniRule"/>
</dbReference>
<gene>
    <name evidence="9" type="ORF">DASC09_008270</name>
</gene>
<evidence type="ECO:0000313" key="10">
    <source>
        <dbReference type="Proteomes" id="UP001360560"/>
    </source>
</evidence>
<evidence type="ECO:0000256" key="1">
    <source>
        <dbReference type="ARBA" id="ARBA00022679"/>
    </source>
</evidence>
<comment type="caution">
    <text evidence="9">The sequence shown here is derived from an EMBL/GenBank/DDBJ whole genome shotgun (WGS) entry which is preliminary data.</text>
</comment>
<keyword evidence="1" id="KW-0808">Transferase</keyword>
<keyword evidence="10" id="KW-1185">Reference proteome</keyword>
<name>A0AAV5QFR9_9ASCO</name>
<proteinExistence type="inferred from homology"/>
<keyword evidence="4 6" id="KW-0067">ATP-binding</keyword>
<feature type="binding site" evidence="6">
    <location>
        <position position="415"/>
    </location>
    <ligand>
        <name>ATP</name>
        <dbReference type="ChEBI" id="CHEBI:30616"/>
    </ligand>
</feature>
<organism evidence="9 10">
    <name type="scientific">Saccharomycopsis crataegensis</name>
    <dbReference type="NCBI Taxonomy" id="43959"/>
    <lineage>
        <taxon>Eukaryota</taxon>
        <taxon>Fungi</taxon>
        <taxon>Dikarya</taxon>
        <taxon>Ascomycota</taxon>
        <taxon>Saccharomycotina</taxon>
        <taxon>Saccharomycetes</taxon>
        <taxon>Saccharomycopsidaceae</taxon>
        <taxon>Saccharomycopsis</taxon>
    </lineage>
</organism>
<evidence type="ECO:0000256" key="5">
    <source>
        <dbReference type="ARBA" id="ARBA00037982"/>
    </source>
</evidence>
<dbReference type="Pfam" id="PF00069">
    <property type="entry name" value="Pkinase"/>
    <property type="match status" value="1"/>
</dbReference>
<comment type="similarity">
    <text evidence="5">Belongs to the protein kinase superfamily. Ser/Thr protein kinase family. GCN2 subfamily.</text>
</comment>
<accession>A0AAV5QFR9</accession>
<dbReference type="SMART" id="SM00220">
    <property type="entry name" value="S_TKc"/>
    <property type="match status" value="1"/>
</dbReference>
<dbReference type="InterPro" id="IPR000719">
    <property type="entry name" value="Prot_kinase_dom"/>
</dbReference>
<dbReference type="EMBL" id="BTFZ01000001">
    <property type="protein sequence ID" value="GMM33502.1"/>
    <property type="molecule type" value="Genomic_DNA"/>
</dbReference>
<keyword evidence="3" id="KW-0418">Kinase</keyword>
<dbReference type="InterPro" id="IPR017441">
    <property type="entry name" value="Protein_kinase_ATP_BS"/>
</dbReference>
<dbReference type="PANTHER" id="PTHR11042">
    <property type="entry name" value="EUKARYOTIC TRANSLATION INITIATION FACTOR 2-ALPHA KINASE EIF2-ALPHA KINASE -RELATED"/>
    <property type="match status" value="1"/>
</dbReference>
<evidence type="ECO:0000256" key="4">
    <source>
        <dbReference type="ARBA" id="ARBA00022840"/>
    </source>
</evidence>
<protein>
    <recommendedName>
        <fullName evidence="8">Protein kinase domain-containing protein</fullName>
    </recommendedName>
</protein>
<reference evidence="9 10" key="1">
    <citation type="journal article" date="2023" name="Elife">
        <title>Identification of key yeast species and microbe-microbe interactions impacting larval growth of Drosophila in the wild.</title>
        <authorList>
            <person name="Mure A."/>
            <person name="Sugiura Y."/>
            <person name="Maeda R."/>
            <person name="Honda K."/>
            <person name="Sakurai N."/>
            <person name="Takahashi Y."/>
            <person name="Watada M."/>
            <person name="Katoh T."/>
            <person name="Gotoh A."/>
            <person name="Gotoh Y."/>
            <person name="Taniguchi I."/>
            <person name="Nakamura K."/>
            <person name="Hayashi T."/>
            <person name="Katayama T."/>
            <person name="Uemura T."/>
            <person name="Hattori Y."/>
        </authorList>
    </citation>
    <scope>NUCLEOTIDE SEQUENCE [LARGE SCALE GENOMIC DNA]</scope>
    <source>
        <strain evidence="9 10">SC-9</strain>
    </source>
</reference>
<dbReference type="Proteomes" id="UP001360560">
    <property type="component" value="Unassembled WGS sequence"/>
</dbReference>
<dbReference type="GO" id="GO:0005634">
    <property type="term" value="C:nucleus"/>
    <property type="evidence" value="ECO:0007669"/>
    <property type="project" value="TreeGrafter"/>
</dbReference>
<evidence type="ECO:0000259" key="8">
    <source>
        <dbReference type="PROSITE" id="PS50011"/>
    </source>
</evidence>
<dbReference type="GO" id="GO:0110031">
    <property type="term" value="P:negative regulation of G2/MI transition of meiotic cell cycle"/>
    <property type="evidence" value="ECO:0007669"/>
    <property type="project" value="TreeGrafter"/>
</dbReference>
<dbReference type="Gene3D" id="1.10.510.10">
    <property type="entry name" value="Transferase(Phosphotransferase) domain 1"/>
    <property type="match status" value="1"/>
</dbReference>
<dbReference type="InterPro" id="IPR008271">
    <property type="entry name" value="Ser/Thr_kinase_AS"/>
</dbReference>
<feature type="domain" description="Protein kinase" evidence="8">
    <location>
        <begin position="388"/>
        <end position="716"/>
    </location>
</feature>
<dbReference type="InterPro" id="IPR011009">
    <property type="entry name" value="Kinase-like_dom_sf"/>
</dbReference>
<dbReference type="SUPFAM" id="SSF56112">
    <property type="entry name" value="Protein kinase-like (PK-like)"/>
    <property type="match status" value="1"/>
</dbReference>